<dbReference type="SUPFAM" id="SSF56935">
    <property type="entry name" value="Porins"/>
    <property type="match status" value="1"/>
</dbReference>
<dbReference type="InterPro" id="IPR037066">
    <property type="entry name" value="Plug_dom_sf"/>
</dbReference>
<evidence type="ECO:0000259" key="19">
    <source>
        <dbReference type="Pfam" id="PF07715"/>
    </source>
</evidence>
<gene>
    <name evidence="20" type="ORF">INQ41_04340</name>
</gene>
<feature type="signal peptide" evidence="17">
    <location>
        <begin position="1"/>
        <end position="42"/>
    </location>
</feature>
<keyword evidence="12 20" id="KW-0675">Receptor</keyword>
<keyword evidence="4 14" id="KW-1134">Transmembrane beta strand</keyword>
<dbReference type="Pfam" id="PF00593">
    <property type="entry name" value="TonB_dep_Rec_b-barrel"/>
    <property type="match status" value="1"/>
</dbReference>
<dbReference type="NCBIfam" id="TIGR01783">
    <property type="entry name" value="TonB-siderophor"/>
    <property type="match status" value="1"/>
</dbReference>
<dbReference type="KEGG" id="lcic:INQ41_04340"/>
<comment type="similarity">
    <text evidence="2 14 15">Belongs to the TonB-dependent receptor family.</text>
</comment>
<evidence type="ECO:0000256" key="15">
    <source>
        <dbReference type="RuleBase" id="RU003357"/>
    </source>
</evidence>
<dbReference type="EMBL" id="CP063656">
    <property type="protein sequence ID" value="QOW20265.1"/>
    <property type="molecule type" value="Genomic_DNA"/>
</dbReference>
<dbReference type="Proteomes" id="UP000594059">
    <property type="component" value="Chromosome"/>
</dbReference>
<feature type="domain" description="TonB-dependent receptor plug" evidence="19">
    <location>
        <begin position="82"/>
        <end position="183"/>
    </location>
</feature>
<feature type="domain" description="TonB-dependent receptor-like beta-barrel" evidence="18">
    <location>
        <begin position="295"/>
        <end position="743"/>
    </location>
</feature>
<dbReference type="GO" id="GO:0009279">
    <property type="term" value="C:cell outer membrane"/>
    <property type="evidence" value="ECO:0007669"/>
    <property type="project" value="UniProtKB-SubCell"/>
</dbReference>
<evidence type="ECO:0000256" key="8">
    <source>
        <dbReference type="ARBA" id="ARBA00023004"/>
    </source>
</evidence>
<sequence length="775" mass="82949">MSPITSRKHPVSLRKPGSSQPSSLSVSLLTGLVLAAPLAASAQSTGGPAADATDFETVHVEGKRGKVYSSGQLSSPKFSQPLLDTTQTINVIGSDLFNEQGATNLTEALRNSPGVGTFYAGENGNTTTGDAIYLRGFDTSGSIFVDGVRDLGSISRDVFNIEQIEVAKGPAGTDNGRTAPTGAINLVSKQAHAHDRTSVSASYGSADQKRVTADWNQTLGGTSALRLNLMAQDSGVPGRDTIENKRWAVAPSLAFGLGTPTRTTLSLLHVKQDNLPDGGVPTIGLPGYSSPDPSRPQLGDADPVASSNFYGTLSDYDDVTADMATLRIEHDLSDATRLINTTRWGSTKQDYLLTAFMGSAANLVTPDLDDPSGWTVARSLPTFKNQRNTIMTNQTALATRFDAGGLRHDLSAGMELTREELDTYGMRAVTGTAWPAVNLYRPNPDVTGLQWERSGARGEGRTDTVAAYVFDTIAFNEQWQVNGGVRADRYKTQFQSTVPCGGRRGPDCGSLDEGSIVPGVDARISDTLLNWKLGALYKPVANGSFYANYAVAQQPPGGGSLELSDADRSPDNPALDPQKARTAEIGTKWNVLDQRLMLTAALYDTRISNELIRDPVDQQYYQTGHKRVRGVELSAVGQVTDAWSVSTGFTVMDTDVLSGPAVSTDGSTDLTYTPKRAFTAWSTYDFPNGLTIGGGARYSGELKRGVDGAVGTPAYTKDYWVVDAVASYAVSPNLDLRLNLYNLLDKDNVAAINKSGYRYTPGTPRSMMFTVNYHF</sequence>
<dbReference type="NCBIfam" id="NF007349">
    <property type="entry name" value="PRK09840.1"/>
    <property type="match status" value="1"/>
</dbReference>
<dbReference type="InterPro" id="IPR012910">
    <property type="entry name" value="Plug_dom"/>
</dbReference>
<organism evidence="20 21">
    <name type="scientific">Novilysobacter ciconiae</name>
    <dbReference type="NCBI Taxonomy" id="2781022"/>
    <lineage>
        <taxon>Bacteria</taxon>
        <taxon>Pseudomonadati</taxon>
        <taxon>Pseudomonadota</taxon>
        <taxon>Gammaproteobacteria</taxon>
        <taxon>Lysobacterales</taxon>
        <taxon>Lysobacteraceae</taxon>
        <taxon>Novilysobacter</taxon>
    </lineage>
</organism>
<feature type="region of interest" description="Disordered" evidence="16">
    <location>
        <begin position="1"/>
        <end position="22"/>
    </location>
</feature>
<evidence type="ECO:0000256" key="13">
    <source>
        <dbReference type="ARBA" id="ARBA00023237"/>
    </source>
</evidence>
<evidence type="ECO:0000256" key="2">
    <source>
        <dbReference type="ARBA" id="ARBA00009810"/>
    </source>
</evidence>
<keyword evidence="5" id="KW-0410">Iron transport</keyword>
<proteinExistence type="inferred from homology"/>
<keyword evidence="6 14" id="KW-0812">Transmembrane</keyword>
<dbReference type="InterPro" id="IPR000531">
    <property type="entry name" value="Beta-barrel_TonB"/>
</dbReference>
<evidence type="ECO:0000256" key="6">
    <source>
        <dbReference type="ARBA" id="ARBA00022692"/>
    </source>
</evidence>
<dbReference type="InterPro" id="IPR010105">
    <property type="entry name" value="TonB_sidphr_rcpt"/>
</dbReference>
<dbReference type="AlphaFoldDB" id="A0A7S6UHE8"/>
<evidence type="ECO:0000256" key="12">
    <source>
        <dbReference type="ARBA" id="ARBA00023170"/>
    </source>
</evidence>
<keyword evidence="21" id="KW-1185">Reference proteome</keyword>
<evidence type="ECO:0000256" key="16">
    <source>
        <dbReference type="SAM" id="MobiDB-lite"/>
    </source>
</evidence>
<evidence type="ECO:0000256" key="9">
    <source>
        <dbReference type="ARBA" id="ARBA00023065"/>
    </source>
</evidence>
<keyword evidence="8" id="KW-0408">Iron</keyword>
<dbReference type="GO" id="GO:0038023">
    <property type="term" value="F:signaling receptor activity"/>
    <property type="evidence" value="ECO:0007669"/>
    <property type="project" value="InterPro"/>
</dbReference>
<evidence type="ECO:0000256" key="10">
    <source>
        <dbReference type="ARBA" id="ARBA00023077"/>
    </source>
</evidence>
<dbReference type="RefSeq" id="WP_193986530.1">
    <property type="nucleotide sequence ID" value="NZ_CP063656.1"/>
</dbReference>
<dbReference type="InterPro" id="IPR036942">
    <property type="entry name" value="Beta-barrel_TonB_sf"/>
</dbReference>
<name>A0A7S6UHE8_9GAMM</name>
<dbReference type="PROSITE" id="PS52016">
    <property type="entry name" value="TONB_DEPENDENT_REC_3"/>
    <property type="match status" value="1"/>
</dbReference>
<feature type="compositionally biased region" description="Basic residues" evidence="16">
    <location>
        <begin position="1"/>
        <end position="12"/>
    </location>
</feature>
<evidence type="ECO:0000256" key="7">
    <source>
        <dbReference type="ARBA" id="ARBA00022729"/>
    </source>
</evidence>
<dbReference type="PANTHER" id="PTHR32552:SF89">
    <property type="entry name" value="CATECHOLATE SIDEROPHORE RECEPTOR FIU"/>
    <property type="match status" value="1"/>
</dbReference>
<feature type="chain" id="PRO_5032656988" evidence="17">
    <location>
        <begin position="43"/>
        <end position="775"/>
    </location>
</feature>
<evidence type="ECO:0000313" key="21">
    <source>
        <dbReference type="Proteomes" id="UP000594059"/>
    </source>
</evidence>
<dbReference type="GO" id="GO:0015344">
    <property type="term" value="F:siderophore uptake transmembrane transporter activity"/>
    <property type="evidence" value="ECO:0007669"/>
    <property type="project" value="TreeGrafter"/>
</dbReference>
<dbReference type="PANTHER" id="PTHR32552">
    <property type="entry name" value="FERRICHROME IRON RECEPTOR-RELATED"/>
    <property type="match status" value="1"/>
</dbReference>
<accession>A0A7S6UHE8</accession>
<evidence type="ECO:0000256" key="3">
    <source>
        <dbReference type="ARBA" id="ARBA00022448"/>
    </source>
</evidence>
<evidence type="ECO:0000256" key="1">
    <source>
        <dbReference type="ARBA" id="ARBA00004571"/>
    </source>
</evidence>
<comment type="subcellular location">
    <subcellularLocation>
        <location evidence="1 14">Cell outer membrane</location>
        <topology evidence="1 14">Multi-pass membrane protein</topology>
    </subcellularLocation>
</comment>
<dbReference type="CDD" id="cd01347">
    <property type="entry name" value="ligand_gated_channel"/>
    <property type="match status" value="1"/>
</dbReference>
<dbReference type="Gene3D" id="2.170.130.10">
    <property type="entry name" value="TonB-dependent receptor, plug domain"/>
    <property type="match status" value="1"/>
</dbReference>
<keyword evidence="11 14" id="KW-0472">Membrane</keyword>
<dbReference type="GO" id="GO:0015891">
    <property type="term" value="P:siderophore transport"/>
    <property type="evidence" value="ECO:0007669"/>
    <property type="project" value="InterPro"/>
</dbReference>
<reference evidence="20 21" key="1">
    <citation type="submission" date="2020-10" db="EMBL/GenBank/DDBJ databases">
        <title>complete genome sequencing of Lysobacter sp. H21R20.</title>
        <authorList>
            <person name="Bae J.-W."/>
            <person name="Lee S.-Y."/>
        </authorList>
    </citation>
    <scope>NUCLEOTIDE SEQUENCE [LARGE SCALE GENOMIC DNA]</scope>
    <source>
        <strain evidence="20 21">H21R20</strain>
    </source>
</reference>
<keyword evidence="3 14" id="KW-0813">Transport</keyword>
<evidence type="ECO:0000256" key="4">
    <source>
        <dbReference type="ARBA" id="ARBA00022452"/>
    </source>
</evidence>
<keyword evidence="7 17" id="KW-0732">Signal</keyword>
<keyword evidence="9" id="KW-0406">Ion transport</keyword>
<keyword evidence="13 14" id="KW-0998">Cell outer membrane</keyword>
<keyword evidence="10 15" id="KW-0798">TonB box</keyword>
<evidence type="ECO:0000259" key="18">
    <source>
        <dbReference type="Pfam" id="PF00593"/>
    </source>
</evidence>
<evidence type="ECO:0000256" key="14">
    <source>
        <dbReference type="PROSITE-ProRule" id="PRU01360"/>
    </source>
</evidence>
<evidence type="ECO:0000256" key="11">
    <source>
        <dbReference type="ARBA" id="ARBA00023136"/>
    </source>
</evidence>
<dbReference type="InterPro" id="IPR039426">
    <property type="entry name" value="TonB-dep_rcpt-like"/>
</dbReference>
<dbReference type="Pfam" id="PF07715">
    <property type="entry name" value="Plug"/>
    <property type="match status" value="1"/>
</dbReference>
<evidence type="ECO:0000313" key="20">
    <source>
        <dbReference type="EMBL" id="QOW20265.1"/>
    </source>
</evidence>
<dbReference type="Gene3D" id="2.40.170.20">
    <property type="entry name" value="TonB-dependent receptor, beta-barrel domain"/>
    <property type="match status" value="1"/>
</dbReference>
<evidence type="ECO:0000256" key="5">
    <source>
        <dbReference type="ARBA" id="ARBA00022496"/>
    </source>
</evidence>
<evidence type="ECO:0000256" key="17">
    <source>
        <dbReference type="SAM" id="SignalP"/>
    </source>
</evidence>
<feature type="region of interest" description="Disordered" evidence="16">
    <location>
        <begin position="557"/>
        <end position="578"/>
    </location>
</feature>
<protein>
    <submittedName>
        <fullName evidence="20">Catecholate siderophore receptor Fiu</fullName>
    </submittedName>
</protein>